<keyword evidence="3" id="KW-0479">Metal-binding</keyword>
<dbReference type="Gene3D" id="2.60.130.10">
    <property type="entry name" value="Aromatic compound dioxygenase"/>
    <property type="match status" value="1"/>
</dbReference>
<keyword evidence="4" id="KW-0223">Dioxygenase</keyword>
<evidence type="ECO:0000256" key="4">
    <source>
        <dbReference type="ARBA" id="ARBA00022964"/>
    </source>
</evidence>
<keyword evidence="5" id="KW-0560">Oxidoreductase</keyword>
<keyword evidence="6" id="KW-0408">Iron</keyword>
<evidence type="ECO:0000259" key="7">
    <source>
        <dbReference type="Pfam" id="PF00775"/>
    </source>
</evidence>
<evidence type="ECO:0000256" key="6">
    <source>
        <dbReference type="ARBA" id="ARBA00023004"/>
    </source>
</evidence>
<evidence type="ECO:0000256" key="2">
    <source>
        <dbReference type="ARBA" id="ARBA00007825"/>
    </source>
</evidence>
<feature type="domain" description="Catechol dioxygenase N-terminal" evidence="8">
    <location>
        <begin position="22"/>
        <end position="91"/>
    </location>
</feature>
<accession>A0ABS8K196</accession>
<evidence type="ECO:0000313" key="10">
    <source>
        <dbReference type="Proteomes" id="UP001431019"/>
    </source>
</evidence>
<dbReference type="Pfam" id="PF04444">
    <property type="entry name" value="Dioxygenase_N"/>
    <property type="match status" value="1"/>
</dbReference>
<dbReference type="Proteomes" id="UP001431019">
    <property type="component" value="Unassembled WGS sequence"/>
</dbReference>
<dbReference type="InterPro" id="IPR050770">
    <property type="entry name" value="Intradiol_RC_Dioxygenase"/>
</dbReference>
<evidence type="ECO:0000256" key="1">
    <source>
        <dbReference type="ARBA" id="ARBA00001965"/>
    </source>
</evidence>
<dbReference type="SUPFAM" id="SSF49482">
    <property type="entry name" value="Aromatic compound dioxygenase"/>
    <property type="match status" value="1"/>
</dbReference>
<comment type="caution">
    <text evidence="9">The sequence shown here is derived from an EMBL/GenBank/DDBJ whole genome shotgun (WGS) entry which is preliminary data.</text>
</comment>
<dbReference type="PANTHER" id="PTHR33711:SF7">
    <property type="entry name" value="INTRADIOL RING-CLEAVAGE DIOXYGENASES DOMAIN-CONTAINING PROTEIN-RELATED"/>
    <property type="match status" value="1"/>
</dbReference>
<evidence type="ECO:0000256" key="5">
    <source>
        <dbReference type="ARBA" id="ARBA00023002"/>
    </source>
</evidence>
<dbReference type="InterPro" id="IPR007535">
    <property type="entry name" value="Catechol_dOase_N"/>
</dbReference>
<gene>
    <name evidence="9" type="ORF">LJ656_25420</name>
</gene>
<comment type="similarity">
    <text evidence="2">Belongs to the intradiol ring-cleavage dioxygenase family.</text>
</comment>
<evidence type="ECO:0000256" key="3">
    <source>
        <dbReference type="ARBA" id="ARBA00022723"/>
    </source>
</evidence>
<feature type="domain" description="Intradiol ring-cleavage dioxygenases" evidence="7">
    <location>
        <begin position="122"/>
        <end position="264"/>
    </location>
</feature>
<dbReference type="InterPro" id="IPR000627">
    <property type="entry name" value="Intradiol_dOase_C"/>
</dbReference>
<keyword evidence="10" id="KW-1185">Reference proteome</keyword>
<dbReference type="Pfam" id="PF00775">
    <property type="entry name" value="Dioxygenase_C"/>
    <property type="match status" value="1"/>
</dbReference>
<dbReference type="PANTHER" id="PTHR33711">
    <property type="entry name" value="DIOXYGENASE, PUTATIVE (AFU_ORTHOLOGUE AFUA_2G02910)-RELATED"/>
    <property type="match status" value="1"/>
</dbReference>
<evidence type="ECO:0000259" key="8">
    <source>
        <dbReference type="Pfam" id="PF04444"/>
    </source>
</evidence>
<name>A0ABS8K196_9BURK</name>
<reference evidence="9 10" key="1">
    <citation type="submission" date="2021-11" db="EMBL/GenBank/DDBJ databases">
        <authorList>
            <person name="Oh E.-T."/>
            <person name="Kim S.-B."/>
        </authorList>
    </citation>
    <scope>NUCLEOTIDE SEQUENCE [LARGE SCALE GENOMIC DNA]</scope>
    <source>
        <strain evidence="9 10">MMS20-SJTR3</strain>
    </source>
</reference>
<dbReference type="RefSeq" id="WP_230512282.1">
    <property type="nucleotide sequence ID" value="NZ_JAJITD010000014.1"/>
</dbReference>
<proteinExistence type="inferred from homology"/>
<dbReference type="InterPro" id="IPR015889">
    <property type="entry name" value="Intradiol_dOase_core"/>
</dbReference>
<comment type="cofactor">
    <cofactor evidence="1">
        <name>Fe(3+)</name>
        <dbReference type="ChEBI" id="CHEBI:29034"/>
    </cofactor>
</comment>
<protein>
    <submittedName>
        <fullName evidence="9">Catechol 1,2-dioxygenase</fullName>
    </submittedName>
</protein>
<organism evidence="9 10">
    <name type="scientific">Paraburkholderia sejongensis</name>
    <dbReference type="NCBI Taxonomy" id="2886946"/>
    <lineage>
        <taxon>Bacteria</taxon>
        <taxon>Pseudomonadati</taxon>
        <taxon>Pseudomonadota</taxon>
        <taxon>Betaproteobacteria</taxon>
        <taxon>Burkholderiales</taxon>
        <taxon>Burkholderiaceae</taxon>
        <taxon>Paraburkholderia</taxon>
    </lineage>
</organism>
<sequence>MIIGSQQDVTRAVLAEIERAPNPRFREIMSAAVRHLHDFARDAKLTEGEFHQVCGYIAKLGQLSNASHNEVVLASGSVGLSSLVCLLNNGDAGQTETTANLMGPFWRMDSPVTPNGGSIVRCESPGVPIFVNAWVRDTAGQPVAGAQVDVWHTSAEGFYENQDPGQAEMNFRGKFTTDADGHISFRSIKPAGYPIPLSGPVGDLLRAQGRHNMRPAHIHFMIYKPGFKTQFSQVYSSDDPNLETDVQFGVTKALIGNYVLHENEAAPDADVKGAWYSLDHQFRIEAGEAKLPKPPITGKAEGPRPVWTVLQRVE</sequence>
<evidence type="ECO:0000313" key="9">
    <source>
        <dbReference type="EMBL" id="MCC8395929.1"/>
    </source>
</evidence>
<dbReference type="EMBL" id="JAJITD010000014">
    <property type="protein sequence ID" value="MCC8395929.1"/>
    <property type="molecule type" value="Genomic_DNA"/>
</dbReference>